<dbReference type="KEGG" id="arac:E0W69_012140"/>
<evidence type="ECO:0000313" key="1">
    <source>
        <dbReference type="EMBL" id="QES89381.1"/>
    </source>
</evidence>
<proteinExistence type="predicted"/>
<reference evidence="1 2" key="1">
    <citation type="submission" date="2019-09" db="EMBL/GenBank/DDBJ databases">
        <title>Complete genome sequence of Arachidicoccus sp. B3-10 isolated from apple orchard soil.</title>
        <authorList>
            <person name="Kim H.S."/>
            <person name="Han K.-I."/>
            <person name="Suh M.K."/>
            <person name="Lee K.C."/>
            <person name="Eom M.K."/>
            <person name="Kim J.-S."/>
            <person name="Kang S.W."/>
            <person name="Sin Y."/>
            <person name="Lee J.-S."/>
        </authorList>
    </citation>
    <scope>NUCLEOTIDE SEQUENCE [LARGE SCALE GENOMIC DNA]</scope>
    <source>
        <strain evidence="1 2">B3-10</strain>
    </source>
</reference>
<dbReference type="OrthoDB" id="1440774at2"/>
<keyword evidence="2" id="KW-1185">Reference proteome</keyword>
<dbReference type="InterPro" id="IPR005901">
    <property type="entry name" value="GLPGLI"/>
</dbReference>
<evidence type="ECO:0000313" key="2">
    <source>
        <dbReference type="Proteomes" id="UP000292424"/>
    </source>
</evidence>
<dbReference type="NCBIfam" id="TIGR01200">
    <property type="entry name" value="GLPGLI"/>
    <property type="match status" value="1"/>
</dbReference>
<organism evidence="1 2">
    <name type="scientific">Rhizosphaericola mali</name>
    <dbReference type="NCBI Taxonomy" id="2545455"/>
    <lineage>
        <taxon>Bacteria</taxon>
        <taxon>Pseudomonadati</taxon>
        <taxon>Bacteroidota</taxon>
        <taxon>Chitinophagia</taxon>
        <taxon>Chitinophagales</taxon>
        <taxon>Chitinophagaceae</taxon>
        <taxon>Rhizosphaericola</taxon>
    </lineage>
</organism>
<accession>A0A5P2GCR7</accession>
<dbReference type="Proteomes" id="UP000292424">
    <property type="component" value="Chromosome"/>
</dbReference>
<dbReference type="EMBL" id="CP044016">
    <property type="protein sequence ID" value="QES89381.1"/>
    <property type="molecule type" value="Genomic_DNA"/>
</dbReference>
<dbReference type="RefSeq" id="WP_131330326.1">
    <property type="nucleotide sequence ID" value="NZ_CP044016.1"/>
</dbReference>
<gene>
    <name evidence="1" type="ORF">E0W69_012140</name>
</gene>
<dbReference type="AlphaFoldDB" id="A0A5P2GCR7"/>
<sequence>MRFVYITILILLTNYGIFAQKIQFNYRAKYNLKYRLDSTNHHFSETQFILFFNNEQSYFRSFQRYAWDSVENTTMKNATIQEKMGVMMKYYSDFPYKIIETPYKNEVTYKENILYAPTRDIHTEYKENFKIHWKIGKENKKIKNFNCTIAECNLFGRHWTAWFSTDYPYPYGPYKFYGLPGLILSIEDDVKDYVFELYYISPENYTFKNIEDGKPLLVSKKEFLNMYEEYNYTSKKNDGIQFGDPKDSIYENSPAYFEKRRKRRSNALELKPFSY</sequence>
<protein>
    <submittedName>
        <fullName evidence="1">GLPGLI family protein</fullName>
    </submittedName>
</protein>
<name>A0A5P2GCR7_9BACT</name>